<dbReference type="GO" id="GO:0003676">
    <property type="term" value="F:nucleic acid binding"/>
    <property type="evidence" value="ECO:0007669"/>
    <property type="project" value="InterPro"/>
</dbReference>
<proteinExistence type="predicted"/>
<dbReference type="InterPro" id="IPR036397">
    <property type="entry name" value="RNaseH_sf"/>
</dbReference>
<gene>
    <name evidence="1" type="ORF">Sradi_6862700</name>
</gene>
<sequence length="82" mass="9215">MTNNYKDEGYKSGVQLHIKQRFTSVSHPQANGQIEVTNRILVQGIKKRLDKAGGNWVEELTSVLCPSSIHRTRGVCQSLSFK</sequence>
<dbReference type="AlphaFoldDB" id="A0AAW2JKA1"/>
<comment type="caution">
    <text evidence="1">The sequence shown here is derived from an EMBL/GenBank/DDBJ whole genome shotgun (WGS) entry which is preliminary data.</text>
</comment>
<dbReference type="SUPFAM" id="SSF53098">
    <property type="entry name" value="Ribonuclease H-like"/>
    <property type="match status" value="1"/>
</dbReference>
<name>A0AAW2JKA1_SESRA</name>
<organism evidence="1">
    <name type="scientific">Sesamum radiatum</name>
    <name type="common">Black benniseed</name>
    <dbReference type="NCBI Taxonomy" id="300843"/>
    <lineage>
        <taxon>Eukaryota</taxon>
        <taxon>Viridiplantae</taxon>
        <taxon>Streptophyta</taxon>
        <taxon>Embryophyta</taxon>
        <taxon>Tracheophyta</taxon>
        <taxon>Spermatophyta</taxon>
        <taxon>Magnoliopsida</taxon>
        <taxon>eudicotyledons</taxon>
        <taxon>Gunneridae</taxon>
        <taxon>Pentapetalae</taxon>
        <taxon>asterids</taxon>
        <taxon>lamiids</taxon>
        <taxon>Lamiales</taxon>
        <taxon>Pedaliaceae</taxon>
        <taxon>Sesamum</taxon>
    </lineage>
</organism>
<dbReference type="Gene3D" id="3.30.420.10">
    <property type="entry name" value="Ribonuclease H-like superfamily/Ribonuclease H"/>
    <property type="match status" value="1"/>
</dbReference>
<reference evidence="1" key="2">
    <citation type="journal article" date="2024" name="Plant">
        <title>Genomic evolution and insights into agronomic trait innovations of Sesamum species.</title>
        <authorList>
            <person name="Miao H."/>
            <person name="Wang L."/>
            <person name="Qu L."/>
            <person name="Liu H."/>
            <person name="Sun Y."/>
            <person name="Le M."/>
            <person name="Wang Q."/>
            <person name="Wei S."/>
            <person name="Zheng Y."/>
            <person name="Lin W."/>
            <person name="Duan Y."/>
            <person name="Cao H."/>
            <person name="Xiong S."/>
            <person name="Wang X."/>
            <person name="Wei L."/>
            <person name="Li C."/>
            <person name="Ma Q."/>
            <person name="Ju M."/>
            <person name="Zhao R."/>
            <person name="Li G."/>
            <person name="Mu C."/>
            <person name="Tian Q."/>
            <person name="Mei H."/>
            <person name="Zhang T."/>
            <person name="Gao T."/>
            <person name="Zhang H."/>
        </authorList>
    </citation>
    <scope>NUCLEOTIDE SEQUENCE</scope>
    <source>
        <strain evidence="1">G02</strain>
    </source>
</reference>
<protein>
    <submittedName>
        <fullName evidence="1">Uncharacterized protein</fullName>
    </submittedName>
</protein>
<dbReference type="InterPro" id="IPR012337">
    <property type="entry name" value="RNaseH-like_sf"/>
</dbReference>
<accession>A0AAW2JKA1</accession>
<evidence type="ECO:0000313" key="1">
    <source>
        <dbReference type="EMBL" id="KAL0294884.1"/>
    </source>
</evidence>
<dbReference type="EMBL" id="JACGWJ010000119">
    <property type="protein sequence ID" value="KAL0294884.1"/>
    <property type="molecule type" value="Genomic_DNA"/>
</dbReference>
<reference evidence="1" key="1">
    <citation type="submission" date="2020-06" db="EMBL/GenBank/DDBJ databases">
        <authorList>
            <person name="Li T."/>
            <person name="Hu X."/>
            <person name="Zhang T."/>
            <person name="Song X."/>
            <person name="Zhang H."/>
            <person name="Dai N."/>
            <person name="Sheng W."/>
            <person name="Hou X."/>
            <person name="Wei L."/>
        </authorList>
    </citation>
    <scope>NUCLEOTIDE SEQUENCE</scope>
    <source>
        <strain evidence="1">G02</strain>
        <tissue evidence="1">Leaf</tissue>
    </source>
</reference>